<sequence>MKIAGTLPPVSCNGTKAALSRDRKRKRIVAEAIRNFHKRLDEEDGGYDKPWSYRAETASRLLQEVLKNHVVTQYHAPSATVALEALNSCTMELAEVALAACISKSNQSDGKLQDPETILLELLSSNSNPSIVAAAQSILNEHQSRSLSTAHKGVEIGTLLRKALEIVSDKYEVSAPLVLNAANFGDAQNRLRLFIVGV</sequence>
<evidence type="ECO:0000313" key="1">
    <source>
        <dbReference type="EMBL" id="GAH77224.1"/>
    </source>
</evidence>
<dbReference type="Gene3D" id="3.40.50.150">
    <property type="entry name" value="Vaccinia Virus protein VP39"/>
    <property type="match status" value="1"/>
</dbReference>
<accession>X1JFW5</accession>
<organism evidence="1">
    <name type="scientific">marine sediment metagenome</name>
    <dbReference type="NCBI Taxonomy" id="412755"/>
    <lineage>
        <taxon>unclassified sequences</taxon>
        <taxon>metagenomes</taxon>
        <taxon>ecological metagenomes</taxon>
    </lineage>
</organism>
<name>X1JFW5_9ZZZZ</name>
<dbReference type="AlphaFoldDB" id="X1JFW5"/>
<dbReference type="EMBL" id="BARU01042999">
    <property type="protein sequence ID" value="GAH77224.1"/>
    <property type="molecule type" value="Genomic_DNA"/>
</dbReference>
<comment type="caution">
    <text evidence="1">The sequence shown here is derived from an EMBL/GenBank/DDBJ whole genome shotgun (WGS) entry which is preliminary data.</text>
</comment>
<reference evidence="1" key="1">
    <citation type="journal article" date="2014" name="Front. Microbiol.">
        <title>High frequency of phylogenetically diverse reductive dehalogenase-homologous genes in deep subseafloor sedimentary metagenomes.</title>
        <authorList>
            <person name="Kawai M."/>
            <person name="Futagami T."/>
            <person name="Toyoda A."/>
            <person name="Takaki Y."/>
            <person name="Nishi S."/>
            <person name="Hori S."/>
            <person name="Arai W."/>
            <person name="Tsubouchi T."/>
            <person name="Morono Y."/>
            <person name="Uchiyama I."/>
            <person name="Ito T."/>
            <person name="Fujiyama A."/>
            <person name="Inagaki F."/>
            <person name="Takami H."/>
        </authorList>
    </citation>
    <scope>NUCLEOTIDE SEQUENCE</scope>
    <source>
        <strain evidence="1">Expedition CK06-06</strain>
    </source>
</reference>
<feature type="non-terminal residue" evidence="1">
    <location>
        <position position="198"/>
    </location>
</feature>
<proteinExistence type="predicted"/>
<dbReference type="InterPro" id="IPR029063">
    <property type="entry name" value="SAM-dependent_MTases_sf"/>
</dbReference>
<gene>
    <name evidence="1" type="ORF">S03H2_65944</name>
</gene>
<protein>
    <submittedName>
        <fullName evidence="1">Uncharacterized protein</fullName>
    </submittedName>
</protein>